<accession>A0A0G4IGN2</accession>
<name>A0A0G4IGN2_PLABS</name>
<keyword evidence="2" id="KW-0805">Transcription regulation</keyword>
<dbReference type="Pfam" id="PF10497">
    <property type="entry name" value="zf-4CXXC_R1"/>
    <property type="match status" value="1"/>
</dbReference>
<dbReference type="GO" id="GO:0005634">
    <property type="term" value="C:nucleus"/>
    <property type="evidence" value="ECO:0007669"/>
    <property type="project" value="UniProtKB-SubCell"/>
</dbReference>
<keyword evidence="4" id="KW-0539">Nucleus</keyword>
<organism evidence="6 8">
    <name type="scientific">Plasmodiophora brassicae</name>
    <name type="common">Clubroot disease agent</name>
    <dbReference type="NCBI Taxonomy" id="37360"/>
    <lineage>
        <taxon>Eukaryota</taxon>
        <taxon>Sar</taxon>
        <taxon>Rhizaria</taxon>
        <taxon>Endomyxa</taxon>
        <taxon>Phytomyxea</taxon>
        <taxon>Plasmodiophorida</taxon>
        <taxon>Plasmodiophoridae</taxon>
        <taxon>Plasmodiophora</taxon>
    </lineage>
</organism>
<dbReference type="OrthoDB" id="1667110at2759"/>
<dbReference type="InterPro" id="IPR018866">
    <property type="entry name" value="Znf-4CXXC_R1"/>
</dbReference>
<protein>
    <recommendedName>
        <fullName evidence="5">Zinc-finger domain-containing protein</fullName>
    </recommendedName>
</protein>
<evidence type="ECO:0000313" key="8">
    <source>
        <dbReference type="Proteomes" id="UP000039324"/>
    </source>
</evidence>
<dbReference type="EMBL" id="OVEO01000006">
    <property type="protein sequence ID" value="SPQ96725.1"/>
    <property type="molecule type" value="Genomic_DNA"/>
</dbReference>
<keyword evidence="8" id="KW-1185">Reference proteome</keyword>
<feature type="domain" description="Zinc-finger" evidence="5">
    <location>
        <begin position="66"/>
        <end position="151"/>
    </location>
</feature>
<proteinExistence type="predicted"/>
<keyword evidence="3" id="KW-0804">Transcription</keyword>
<geneLocation type="mitochondrion" evidence="7"/>
<evidence type="ECO:0000313" key="6">
    <source>
        <dbReference type="EMBL" id="CEO94376.1"/>
    </source>
</evidence>
<dbReference type="AlphaFoldDB" id="A0A0G4IGN2"/>
<evidence type="ECO:0000256" key="2">
    <source>
        <dbReference type="ARBA" id="ARBA00023015"/>
    </source>
</evidence>
<dbReference type="Proteomes" id="UP000290189">
    <property type="component" value="Unassembled WGS sequence"/>
</dbReference>
<evidence type="ECO:0000256" key="4">
    <source>
        <dbReference type="ARBA" id="ARBA00023242"/>
    </source>
</evidence>
<evidence type="ECO:0000259" key="5">
    <source>
        <dbReference type="Pfam" id="PF10497"/>
    </source>
</evidence>
<evidence type="ECO:0000256" key="1">
    <source>
        <dbReference type="ARBA" id="ARBA00004123"/>
    </source>
</evidence>
<evidence type="ECO:0000313" key="9">
    <source>
        <dbReference type="Proteomes" id="UP000290189"/>
    </source>
</evidence>
<dbReference type="EMBL" id="CDSF01000001">
    <property type="protein sequence ID" value="CEO94376.1"/>
    <property type="molecule type" value="Genomic_DNA"/>
</dbReference>
<reference evidence="6 8" key="1">
    <citation type="submission" date="2015-02" db="EMBL/GenBank/DDBJ databases">
        <authorList>
            <person name="Chooi Y.-H."/>
        </authorList>
    </citation>
    <scope>NUCLEOTIDE SEQUENCE [LARGE SCALE GENOMIC DNA]</scope>
    <source>
        <strain evidence="6">E3</strain>
    </source>
</reference>
<evidence type="ECO:0000313" key="7">
    <source>
        <dbReference type="EMBL" id="SPQ96725.1"/>
    </source>
</evidence>
<sequence length="225" mass="25279">MSSSSPPAQQQRLRFFTNPLALGQSPGIDHLFSQGMFVPGEDVSAEPWPVLSDNHLVFDAHQTSPVGSSCHQCKRKHRPAQLRFCTNTFSRRHTNEKRACRKKYCHACLDKFYPHGHDIHKQDASSSTTEGWSCPSCLKMCSCAACLKKSVRDRPIPVQTKFHLMMQQSHDIETVEQDGKVTFCTAFADGSDSMDTEDPVALGSLPVMDGLYDSYFNPEYDLDMK</sequence>
<keyword evidence="7" id="KW-0496">Mitochondrion</keyword>
<dbReference type="Proteomes" id="UP000039324">
    <property type="component" value="Unassembled WGS sequence"/>
</dbReference>
<comment type="subcellular location">
    <subcellularLocation>
        <location evidence="1">Nucleus</location>
    </subcellularLocation>
</comment>
<reference evidence="7 9" key="2">
    <citation type="submission" date="2018-03" db="EMBL/GenBank/DDBJ databases">
        <authorList>
            <person name="Fogelqvist J."/>
        </authorList>
    </citation>
    <scope>NUCLEOTIDE SEQUENCE [LARGE SCALE GENOMIC DNA]</scope>
</reference>
<evidence type="ECO:0000256" key="3">
    <source>
        <dbReference type="ARBA" id="ARBA00023163"/>
    </source>
</evidence>
<gene>
    <name evidence="6" type="ORF">PBRA_000161</name>
    <name evidence="7" type="ORF">PLBR_LOCUS3940</name>
</gene>